<accession>A0A5F2BTT8</accession>
<dbReference type="EMBL" id="RQGN01000012">
    <property type="protein sequence ID" value="TGM09524.1"/>
    <property type="molecule type" value="Genomic_DNA"/>
</dbReference>
<gene>
    <name evidence="1" type="ORF">EHQ76_01865</name>
</gene>
<organism evidence="1 2">
    <name type="scientific">Leptospira barantonii</name>
    <dbReference type="NCBI Taxonomy" id="2023184"/>
    <lineage>
        <taxon>Bacteria</taxon>
        <taxon>Pseudomonadati</taxon>
        <taxon>Spirochaetota</taxon>
        <taxon>Spirochaetia</taxon>
        <taxon>Leptospirales</taxon>
        <taxon>Leptospiraceae</taxon>
        <taxon>Leptospira</taxon>
    </lineage>
</organism>
<comment type="caution">
    <text evidence="1">The sequence shown here is derived from an EMBL/GenBank/DDBJ whole genome shotgun (WGS) entry which is preliminary data.</text>
</comment>
<sequence length="114" mass="13526">MRQNRFGNIFLTIPLDRDFFSRLQEEEVNLSELAELGILLLQDFENSGRCFLSMEREKVSASFIIQETSYLQIFTYCFHSSRSLYSLMEEILQNVYLDFYLRPLQESNREGISC</sequence>
<name>A0A5F2BTT8_9LEPT</name>
<dbReference type="AlphaFoldDB" id="A0A5F2BTT8"/>
<proteinExistence type="predicted"/>
<dbReference type="OrthoDB" id="342121at2"/>
<evidence type="ECO:0000313" key="1">
    <source>
        <dbReference type="EMBL" id="TGM09524.1"/>
    </source>
</evidence>
<dbReference type="RefSeq" id="WP_135669500.1">
    <property type="nucleotide sequence ID" value="NZ_RQGN01000012.1"/>
</dbReference>
<dbReference type="Proteomes" id="UP000298429">
    <property type="component" value="Unassembled WGS sequence"/>
</dbReference>
<protein>
    <submittedName>
        <fullName evidence="1">Uncharacterized protein</fullName>
    </submittedName>
</protein>
<reference evidence="1 2" key="1">
    <citation type="journal article" date="2019" name="PLoS Negl. Trop. Dis.">
        <title>Revisiting the worldwide diversity of Leptospira species in the environment.</title>
        <authorList>
            <person name="Vincent A.T."/>
            <person name="Schiettekatte O."/>
            <person name="Bourhy P."/>
            <person name="Veyrier F.J."/>
            <person name="Picardeau M."/>
        </authorList>
    </citation>
    <scope>NUCLEOTIDE SEQUENCE [LARGE SCALE GENOMIC DNA]</scope>
    <source>
        <strain evidence="1 2">201702444</strain>
    </source>
</reference>
<evidence type="ECO:0000313" key="2">
    <source>
        <dbReference type="Proteomes" id="UP000298429"/>
    </source>
</evidence>